<evidence type="ECO:0000256" key="1">
    <source>
        <dbReference type="ARBA" id="ARBA00022443"/>
    </source>
</evidence>
<dbReference type="InterPro" id="IPR001452">
    <property type="entry name" value="SH3_domain"/>
</dbReference>
<proteinExistence type="predicted"/>
<name>A0A8C3AD40_CYCLU</name>
<sequence length="246" mass="27093">MCVCVCVQMFICAQVVPFRETPSYTKRRRAIMTRSPAGNGLSSPRSLIRSASENVLESPASSPGPSLQSLETHHDTHTHSLRRHTRLSTNTGVVSTNIGVSSTNTGVAEVSNLSLSFSDLSVCSPSAGGHVEASPPSSPPATPQMRKRRLYSAVPGRTFIATRSHVPQGVGEIQLHRGERVKVLSIGEGGFWEGSVKGRTGWFPADCVEEVQMRQYDPRLETREDRTKRLFRHYTVGSYDNYTSYR</sequence>
<evidence type="ECO:0000256" key="2">
    <source>
        <dbReference type="PROSITE-ProRule" id="PRU00192"/>
    </source>
</evidence>
<dbReference type="Ensembl" id="ENSCLMT00005041735.1">
    <property type="protein sequence ID" value="ENSCLMP00005040232.1"/>
    <property type="gene ID" value="ENSCLMG00005018946.1"/>
</dbReference>
<dbReference type="SUPFAM" id="SSF50044">
    <property type="entry name" value="SH3-domain"/>
    <property type="match status" value="1"/>
</dbReference>
<dbReference type="Proteomes" id="UP000694565">
    <property type="component" value="Unplaced"/>
</dbReference>
<evidence type="ECO:0000313" key="6">
    <source>
        <dbReference type="Proteomes" id="UP000694565"/>
    </source>
</evidence>
<dbReference type="Gene3D" id="2.30.30.40">
    <property type="entry name" value="SH3 Domains"/>
    <property type="match status" value="1"/>
</dbReference>
<dbReference type="Pfam" id="PF07653">
    <property type="entry name" value="SH3_2"/>
    <property type="match status" value="1"/>
</dbReference>
<organism evidence="5 6">
    <name type="scientific">Cyclopterus lumpus</name>
    <name type="common">Lumpsucker</name>
    <dbReference type="NCBI Taxonomy" id="8103"/>
    <lineage>
        <taxon>Eukaryota</taxon>
        <taxon>Metazoa</taxon>
        <taxon>Chordata</taxon>
        <taxon>Craniata</taxon>
        <taxon>Vertebrata</taxon>
        <taxon>Euteleostomi</taxon>
        <taxon>Actinopterygii</taxon>
        <taxon>Neopterygii</taxon>
        <taxon>Teleostei</taxon>
        <taxon>Neoteleostei</taxon>
        <taxon>Acanthomorphata</taxon>
        <taxon>Eupercaria</taxon>
        <taxon>Perciformes</taxon>
        <taxon>Cottioidei</taxon>
        <taxon>Cottales</taxon>
        <taxon>Cyclopteridae</taxon>
        <taxon>Cyclopterus</taxon>
    </lineage>
</organism>
<dbReference type="InterPro" id="IPR036028">
    <property type="entry name" value="SH3-like_dom_sf"/>
</dbReference>
<evidence type="ECO:0000256" key="3">
    <source>
        <dbReference type="SAM" id="MobiDB-lite"/>
    </source>
</evidence>
<dbReference type="GO" id="GO:0043197">
    <property type="term" value="C:dendritic spine"/>
    <property type="evidence" value="ECO:0007669"/>
    <property type="project" value="TreeGrafter"/>
</dbReference>
<dbReference type="GeneTree" id="ENSGT00940000153561"/>
<dbReference type="AlphaFoldDB" id="A0A8C3AD40"/>
<dbReference type="FunFam" id="2.30.30.40:FF:000025">
    <property type="entry name" value="SH3 and multiple ankyrin repeat domains protein 2"/>
    <property type="match status" value="1"/>
</dbReference>
<dbReference type="GO" id="GO:0030160">
    <property type="term" value="F:synaptic receptor adaptor activity"/>
    <property type="evidence" value="ECO:0007669"/>
    <property type="project" value="TreeGrafter"/>
</dbReference>
<protein>
    <recommendedName>
        <fullName evidence="4">SH3 domain-containing protein</fullName>
    </recommendedName>
</protein>
<dbReference type="SMART" id="SM00326">
    <property type="entry name" value="SH3"/>
    <property type="match status" value="1"/>
</dbReference>
<keyword evidence="1 2" id="KW-0728">SH3 domain</keyword>
<dbReference type="PANTHER" id="PTHR24135:SF29">
    <property type="entry name" value="SH3 AND MULTIPLE ANKYRIN REPEAT DOMAINS PROTEIN 3 ISOFORM X2"/>
    <property type="match status" value="1"/>
</dbReference>
<evidence type="ECO:0000259" key="4">
    <source>
        <dbReference type="PROSITE" id="PS50002"/>
    </source>
</evidence>
<feature type="region of interest" description="Disordered" evidence="3">
    <location>
        <begin position="125"/>
        <end position="146"/>
    </location>
</feature>
<feature type="domain" description="SH3" evidence="4">
    <location>
        <begin position="154"/>
        <end position="213"/>
    </location>
</feature>
<feature type="region of interest" description="Disordered" evidence="3">
    <location>
        <begin position="52"/>
        <end position="84"/>
    </location>
</feature>
<evidence type="ECO:0000313" key="5">
    <source>
        <dbReference type="Ensembl" id="ENSCLMP00005040232.1"/>
    </source>
</evidence>
<dbReference type="PROSITE" id="PS50002">
    <property type="entry name" value="SH3"/>
    <property type="match status" value="1"/>
</dbReference>
<dbReference type="GO" id="GO:0045211">
    <property type="term" value="C:postsynaptic membrane"/>
    <property type="evidence" value="ECO:0007669"/>
    <property type="project" value="TreeGrafter"/>
</dbReference>
<accession>A0A8C3AD40</accession>
<reference evidence="5" key="2">
    <citation type="submission" date="2025-09" db="UniProtKB">
        <authorList>
            <consortium name="Ensembl"/>
        </authorList>
    </citation>
    <scope>IDENTIFICATION</scope>
</reference>
<keyword evidence="6" id="KW-1185">Reference proteome</keyword>
<dbReference type="GO" id="GO:0014069">
    <property type="term" value="C:postsynaptic density"/>
    <property type="evidence" value="ECO:0007669"/>
    <property type="project" value="TreeGrafter"/>
</dbReference>
<reference evidence="5" key="1">
    <citation type="submission" date="2025-08" db="UniProtKB">
        <authorList>
            <consortium name="Ensembl"/>
        </authorList>
    </citation>
    <scope>IDENTIFICATION</scope>
</reference>
<dbReference type="PANTHER" id="PTHR24135">
    <property type="entry name" value="SH3 AND MULTIPLE ANKYRIN REPEAT DOMAINS PROTEIN"/>
    <property type="match status" value="1"/>
</dbReference>
<feature type="compositionally biased region" description="Polar residues" evidence="3">
    <location>
        <begin position="52"/>
        <end position="70"/>
    </location>
</feature>
<dbReference type="GO" id="GO:0035255">
    <property type="term" value="F:ionotropic glutamate receptor binding"/>
    <property type="evidence" value="ECO:0007669"/>
    <property type="project" value="TreeGrafter"/>
</dbReference>
<dbReference type="InterPro" id="IPR051569">
    <property type="entry name" value="SHANK"/>
</dbReference>